<evidence type="ECO:0000313" key="2">
    <source>
        <dbReference type="EMBL" id="KAK6182224.1"/>
    </source>
</evidence>
<dbReference type="GO" id="GO:0007160">
    <property type="term" value="P:cell-matrix adhesion"/>
    <property type="evidence" value="ECO:0007669"/>
    <property type="project" value="InterPro"/>
</dbReference>
<dbReference type="GO" id="GO:0005576">
    <property type="term" value="C:extracellular region"/>
    <property type="evidence" value="ECO:0007669"/>
    <property type="project" value="InterPro"/>
</dbReference>
<gene>
    <name evidence="2" type="ORF">SNE40_009952</name>
</gene>
<accession>A0AAN8JZS1</accession>
<evidence type="ECO:0000256" key="1">
    <source>
        <dbReference type="SAM" id="SignalP"/>
    </source>
</evidence>
<reference evidence="2 3" key="1">
    <citation type="submission" date="2024-01" db="EMBL/GenBank/DDBJ databases">
        <title>The genome of the rayed Mediterranean limpet Patella caerulea (Linnaeus, 1758).</title>
        <authorList>
            <person name="Anh-Thu Weber A."/>
            <person name="Halstead-Nussloch G."/>
        </authorList>
    </citation>
    <scope>NUCLEOTIDE SEQUENCE [LARGE SCALE GENOMIC DNA]</scope>
    <source>
        <strain evidence="2">AATW-2023a</strain>
        <tissue evidence="2">Whole specimen</tissue>
    </source>
</reference>
<feature type="chain" id="PRO_5042879377" description="Mammalian ependymin-related protein 1-like" evidence="1">
    <location>
        <begin position="19"/>
        <end position="194"/>
    </location>
</feature>
<evidence type="ECO:0008006" key="4">
    <source>
        <dbReference type="Google" id="ProtNLM"/>
    </source>
</evidence>
<dbReference type="InterPro" id="IPR001299">
    <property type="entry name" value="Ependymin"/>
</dbReference>
<comment type="caution">
    <text evidence="2">The sequence shown here is derived from an EMBL/GenBank/DDBJ whole genome shotgun (WGS) entry which is preliminary data.</text>
</comment>
<dbReference type="PANTHER" id="PTHR10697">
    <property type="entry name" value="MAMMALIAN EPENDYMIN-RELATED PROTEIN 1"/>
    <property type="match status" value="1"/>
</dbReference>
<dbReference type="Proteomes" id="UP001347796">
    <property type="component" value="Unassembled WGS sequence"/>
</dbReference>
<protein>
    <recommendedName>
        <fullName evidence="4">Mammalian ependymin-related protein 1-like</fullName>
    </recommendedName>
</protein>
<dbReference type="EMBL" id="JAZGQO010000007">
    <property type="protein sequence ID" value="KAK6182224.1"/>
    <property type="molecule type" value="Genomic_DNA"/>
</dbReference>
<evidence type="ECO:0000313" key="3">
    <source>
        <dbReference type="Proteomes" id="UP001347796"/>
    </source>
</evidence>
<dbReference type="PANTHER" id="PTHR10697:SF1">
    <property type="entry name" value="MAMMALIAN EPENDYMIN-RELATED PROTEIN 1"/>
    <property type="match status" value="1"/>
</dbReference>
<keyword evidence="3" id="KW-1185">Reference proteome</keyword>
<proteinExistence type="predicted"/>
<dbReference type="GO" id="GO:0005509">
    <property type="term" value="F:calcium ion binding"/>
    <property type="evidence" value="ECO:0007669"/>
    <property type="project" value="InterPro"/>
</dbReference>
<dbReference type="AlphaFoldDB" id="A0AAN8JZS1"/>
<sequence>MMKSLIVLVAVVFCTVLAQLPRPCNSPSQWEGRFSRYDVSRNFTQYAEIAYDAVGRRVREREELAIGSTTDFYDVLRLFNERKEYRVNLRTRTCNVTAFTRPFIDVGLPANATFTDSFVIGLAGLPNEHVTAAIFEGSYEGGRYFGIVSTPDCIPLRFGYDSPTYGYEDTRYYDIKAGISDPGAFIPPSICSGR</sequence>
<name>A0AAN8JZS1_PATCE</name>
<feature type="signal peptide" evidence="1">
    <location>
        <begin position="1"/>
        <end position="18"/>
    </location>
</feature>
<keyword evidence="1" id="KW-0732">Signal</keyword>
<organism evidence="2 3">
    <name type="scientific">Patella caerulea</name>
    <name type="common">Rayed Mediterranean limpet</name>
    <dbReference type="NCBI Taxonomy" id="87958"/>
    <lineage>
        <taxon>Eukaryota</taxon>
        <taxon>Metazoa</taxon>
        <taxon>Spiralia</taxon>
        <taxon>Lophotrochozoa</taxon>
        <taxon>Mollusca</taxon>
        <taxon>Gastropoda</taxon>
        <taxon>Patellogastropoda</taxon>
        <taxon>Patelloidea</taxon>
        <taxon>Patellidae</taxon>
        <taxon>Patella</taxon>
    </lineage>
</organism>
<dbReference type="GO" id="GO:0005764">
    <property type="term" value="C:lysosome"/>
    <property type="evidence" value="ECO:0007669"/>
    <property type="project" value="TreeGrafter"/>
</dbReference>
<dbReference type="Pfam" id="PF00811">
    <property type="entry name" value="Ependymin"/>
    <property type="match status" value="1"/>
</dbReference>